<evidence type="ECO:0000256" key="4">
    <source>
        <dbReference type="ARBA" id="ARBA00022683"/>
    </source>
</evidence>
<keyword evidence="2" id="KW-0762">Sugar transport</keyword>
<dbReference type="EMBL" id="JBHTLH010000001">
    <property type="protein sequence ID" value="MFD1123753.1"/>
    <property type="molecule type" value="Genomic_DNA"/>
</dbReference>
<dbReference type="Proteomes" id="UP001597156">
    <property type="component" value="Unassembled WGS sequence"/>
</dbReference>
<keyword evidence="6" id="KW-1185">Reference proteome</keyword>
<evidence type="ECO:0000256" key="2">
    <source>
        <dbReference type="ARBA" id="ARBA00022597"/>
    </source>
</evidence>
<dbReference type="SUPFAM" id="SSF46973">
    <property type="entry name" value="Enzyme IIa from lactose specific PTS, IIa-lac"/>
    <property type="match status" value="1"/>
</dbReference>
<accession>A0ABW3PCZ7</accession>
<keyword evidence="3" id="KW-0808">Transferase</keyword>
<dbReference type="InterPro" id="IPR003188">
    <property type="entry name" value="PTS_IIA_lac/cel"/>
</dbReference>
<sequence length="104" mass="11945">MNANQLNQLSMKILMDAGHAKTELAQLLDDLETTTPDQHQIDQKLGNAAKWLKRAHLQQNKVMQQAEQLTYSILLTHAQDTLMNTETIYFLVKRFVPIILKSKN</sequence>
<evidence type="ECO:0000256" key="1">
    <source>
        <dbReference type="ARBA" id="ARBA00022448"/>
    </source>
</evidence>
<evidence type="ECO:0000256" key="3">
    <source>
        <dbReference type="ARBA" id="ARBA00022679"/>
    </source>
</evidence>
<proteinExistence type="predicted"/>
<gene>
    <name evidence="5" type="ORF">ACFQ22_00035</name>
</gene>
<dbReference type="Gene3D" id="1.20.58.80">
    <property type="entry name" value="Phosphotransferase system, lactose/cellobiose-type IIA subunit"/>
    <property type="match status" value="1"/>
</dbReference>
<name>A0ABW3PCZ7_9LACO</name>
<evidence type="ECO:0000313" key="6">
    <source>
        <dbReference type="Proteomes" id="UP001597156"/>
    </source>
</evidence>
<protein>
    <submittedName>
        <fullName evidence="5">PTS lactose/cellobiose transporter subunit IIA</fullName>
    </submittedName>
</protein>
<dbReference type="InterPro" id="IPR036542">
    <property type="entry name" value="PTS_IIA_lac/cel_sf"/>
</dbReference>
<dbReference type="RefSeq" id="WP_121978309.1">
    <property type="nucleotide sequence ID" value="NZ_JBHTLH010000001.1"/>
</dbReference>
<dbReference type="PANTHER" id="PTHR34382:SF7">
    <property type="entry name" value="PTS SYSTEM N,N'-DIACETYLCHITOBIOSE-SPECIFIC EIIA COMPONENT"/>
    <property type="match status" value="1"/>
</dbReference>
<dbReference type="PANTHER" id="PTHR34382">
    <property type="entry name" value="PTS SYSTEM N,N'-DIACETYLCHITOBIOSE-SPECIFIC EIIA COMPONENT"/>
    <property type="match status" value="1"/>
</dbReference>
<keyword evidence="4" id="KW-0598">Phosphotransferase system</keyword>
<comment type="caution">
    <text evidence="5">The sequence shown here is derived from an EMBL/GenBank/DDBJ whole genome shotgun (WGS) entry which is preliminary data.</text>
</comment>
<reference evidence="6" key="1">
    <citation type="journal article" date="2019" name="Int. J. Syst. Evol. Microbiol.">
        <title>The Global Catalogue of Microorganisms (GCM) 10K type strain sequencing project: providing services to taxonomists for standard genome sequencing and annotation.</title>
        <authorList>
            <consortium name="The Broad Institute Genomics Platform"/>
            <consortium name="The Broad Institute Genome Sequencing Center for Infectious Disease"/>
            <person name="Wu L."/>
            <person name="Ma J."/>
        </authorList>
    </citation>
    <scope>NUCLEOTIDE SEQUENCE [LARGE SCALE GENOMIC DNA]</scope>
    <source>
        <strain evidence="6">CCUG 71848</strain>
    </source>
</reference>
<keyword evidence="1" id="KW-0813">Transport</keyword>
<evidence type="ECO:0000313" key="5">
    <source>
        <dbReference type="EMBL" id="MFD1123753.1"/>
    </source>
</evidence>
<dbReference type="Pfam" id="PF02255">
    <property type="entry name" value="PTS_IIA"/>
    <property type="match status" value="1"/>
</dbReference>
<organism evidence="5 6">
    <name type="scientific">Lentilactobacillus raoultii</name>
    <dbReference type="NCBI Taxonomy" id="1987503"/>
    <lineage>
        <taxon>Bacteria</taxon>
        <taxon>Bacillati</taxon>
        <taxon>Bacillota</taxon>
        <taxon>Bacilli</taxon>
        <taxon>Lactobacillales</taxon>
        <taxon>Lactobacillaceae</taxon>
        <taxon>Lentilactobacillus</taxon>
    </lineage>
</organism>